<evidence type="ECO:0000313" key="5">
    <source>
        <dbReference type="Proteomes" id="UP000298416"/>
    </source>
</evidence>
<keyword evidence="5" id="KW-1185">Reference proteome</keyword>
<comment type="similarity">
    <text evidence="1">Belongs to the UDP-glycosyltransferase family.</text>
</comment>
<sequence length="327" mass="36683">METHVLVLPFPGQGHINPALAFATRLASMSLSITVLITTDLINKATVCSSSSVSIARISDEKESIEGEESFEAYFKRFTAVLSANLAEFIDHNPAKLLVYDSMMPWAMDVAPPGLALPAVFHYVGGCVGDFLPFEKWGFETILKWLCDQFLNLEKADWIFINTFDILERETIGPNHPPKPQRLQQPNHHQPLRTKTRRLHTMARLQRDRLGSIASLGKPQMEELAHGLVASNRHFLWVARASEADKLPRDFNPGEKGLVVACFVSHCGWNSTLEAVGHGVPVVALPQWVDQTTDAKFVEDVWGIGVVKERRLLSVLKELWEERKGLR</sequence>
<evidence type="ECO:0000256" key="2">
    <source>
        <dbReference type="ARBA" id="ARBA00022679"/>
    </source>
</evidence>
<keyword evidence="2" id="KW-0808">Transferase</keyword>
<dbReference type="Pfam" id="PF00201">
    <property type="entry name" value="UDPGT"/>
    <property type="match status" value="1"/>
</dbReference>
<evidence type="ECO:0000256" key="1">
    <source>
        <dbReference type="ARBA" id="ARBA00009995"/>
    </source>
</evidence>
<reference evidence="4" key="1">
    <citation type="submission" date="2018-01" db="EMBL/GenBank/DDBJ databases">
        <authorList>
            <person name="Mao J.F."/>
        </authorList>
    </citation>
    <scope>NUCLEOTIDE SEQUENCE</scope>
    <source>
        <strain evidence="4">Huo1</strain>
        <tissue evidence="4">Leaf</tissue>
    </source>
</reference>
<dbReference type="CDD" id="cd03784">
    <property type="entry name" value="GT1_Gtf-like"/>
    <property type="match status" value="1"/>
</dbReference>
<proteinExistence type="inferred from homology"/>
<organism evidence="4">
    <name type="scientific">Salvia splendens</name>
    <name type="common">Scarlet sage</name>
    <dbReference type="NCBI Taxonomy" id="180675"/>
    <lineage>
        <taxon>Eukaryota</taxon>
        <taxon>Viridiplantae</taxon>
        <taxon>Streptophyta</taxon>
        <taxon>Embryophyta</taxon>
        <taxon>Tracheophyta</taxon>
        <taxon>Spermatophyta</taxon>
        <taxon>Magnoliopsida</taxon>
        <taxon>eudicotyledons</taxon>
        <taxon>Gunneridae</taxon>
        <taxon>Pentapetalae</taxon>
        <taxon>asterids</taxon>
        <taxon>lamiids</taxon>
        <taxon>Lamiales</taxon>
        <taxon>Lamiaceae</taxon>
        <taxon>Nepetoideae</taxon>
        <taxon>Mentheae</taxon>
        <taxon>Salviinae</taxon>
        <taxon>Salvia</taxon>
        <taxon>Salvia subgen. Calosphace</taxon>
        <taxon>core Calosphace</taxon>
    </lineage>
</organism>
<dbReference type="PANTHER" id="PTHR11926">
    <property type="entry name" value="GLUCOSYL/GLUCURONOSYL TRANSFERASES"/>
    <property type="match status" value="1"/>
</dbReference>
<comment type="caution">
    <text evidence="4">The sequence shown here is derived from an EMBL/GenBank/DDBJ whole genome shotgun (WGS) entry which is preliminary data.</text>
</comment>
<dbReference type="GO" id="GO:0080044">
    <property type="term" value="F:quercetin 7-O-glucosyltransferase activity"/>
    <property type="evidence" value="ECO:0007669"/>
    <property type="project" value="TreeGrafter"/>
</dbReference>
<dbReference type="Gene3D" id="3.40.50.2000">
    <property type="entry name" value="Glycogen Phosphorylase B"/>
    <property type="match status" value="2"/>
</dbReference>
<dbReference type="InterPro" id="IPR002213">
    <property type="entry name" value="UDP_glucos_trans"/>
</dbReference>
<dbReference type="AlphaFoldDB" id="A0A8X8XZQ3"/>
<gene>
    <name evidence="4" type="ORF">SASPL_113272</name>
</gene>
<dbReference type="SUPFAM" id="SSF53756">
    <property type="entry name" value="UDP-Glycosyltransferase/glycogen phosphorylase"/>
    <property type="match status" value="1"/>
</dbReference>
<feature type="region of interest" description="Disordered" evidence="3">
    <location>
        <begin position="172"/>
        <end position="193"/>
    </location>
</feature>
<dbReference type="Proteomes" id="UP000298416">
    <property type="component" value="Unassembled WGS sequence"/>
</dbReference>
<dbReference type="PANTHER" id="PTHR11926:SF1560">
    <property type="entry name" value="UDP-GLYCOSYLTRANSFERASE 74E1-RELATED"/>
    <property type="match status" value="1"/>
</dbReference>
<reference evidence="4" key="2">
    <citation type="submission" date="2020-08" db="EMBL/GenBank/DDBJ databases">
        <title>Plant Genome Project.</title>
        <authorList>
            <person name="Zhang R.-G."/>
        </authorList>
    </citation>
    <scope>NUCLEOTIDE SEQUENCE</scope>
    <source>
        <strain evidence="4">Huo1</strain>
        <tissue evidence="4">Leaf</tissue>
    </source>
</reference>
<evidence type="ECO:0000313" key="4">
    <source>
        <dbReference type="EMBL" id="KAG6422890.1"/>
    </source>
</evidence>
<protein>
    <submittedName>
        <fullName evidence="4">Uncharacterized protein</fullName>
    </submittedName>
</protein>
<name>A0A8X8XZQ3_SALSN</name>
<dbReference type="GO" id="GO:0080043">
    <property type="term" value="F:quercetin 3-O-glucosyltransferase activity"/>
    <property type="evidence" value="ECO:0007669"/>
    <property type="project" value="TreeGrafter"/>
</dbReference>
<accession>A0A8X8XZQ3</accession>
<evidence type="ECO:0000256" key="3">
    <source>
        <dbReference type="SAM" id="MobiDB-lite"/>
    </source>
</evidence>
<dbReference type="EMBL" id="PNBA02000005">
    <property type="protein sequence ID" value="KAG6422890.1"/>
    <property type="molecule type" value="Genomic_DNA"/>
</dbReference>